<dbReference type="OrthoDB" id="3795090at2759"/>
<gene>
    <name evidence="2" type="ORF">CC84DRAFT_1210353</name>
</gene>
<protein>
    <recommendedName>
        <fullName evidence="1">F-box domain-containing protein</fullName>
    </recommendedName>
</protein>
<dbReference type="SUPFAM" id="SSF81383">
    <property type="entry name" value="F-box domain"/>
    <property type="match status" value="1"/>
</dbReference>
<organism evidence="2 3">
    <name type="scientific">Paraphaeosphaeria sporulosa</name>
    <dbReference type="NCBI Taxonomy" id="1460663"/>
    <lineage>
        <taxon>Eukaryota</taxon>
        <taxon>Fungi</taxon>
        <taxon>Dikarya</taxon>
        <taxon>Ascomycota</taxon>
        <taxon>Pezizomycotina</taxon>
        <taxon>Dothideomycetes</taxon>
        <taxon>Pleosporomycetidae</taxon>
        <taxon>Pleosporales</taxon>
        <taxon>Massarineae</taxon>
        <taxon>Didymosphaeriaceae</taxon>
        <taxon>Paraphaeosphaeria</taxon>
    </lineage>
</organism>
<sequence>MTLDDPTSASSRLFSLPELLNSIFLHLPYTDLLHCRAICVLWKHCIDVPLAVRQRMWKAPTKTREGEEPHFEVVSEKAGKVVYTQGNAEWHGRKILEKSQEIRLAFLSEAIPGQEMPTGKYATEMQESRNYAMRSVNFQNEWPDGYCGYVNAAEIVCSLCDRFHTRVRFENLHPILQFLEAYEICFTGVADRLIVEYGDMYCPAWIALRCFGEFGRDMLSFARGLRRAMENAHLHDDLFINPPVTLVAAPETGRAVAATGGLLVRDILLILLELFHYRFKFRAAKTALDLQRAIKNELHIRENNDREAQIAPSQTETALRQKIAKTVVILERFLVTMEDINDILHGVKGWSRVDFCIGKEFDVNI</sequence>
<accession>A0A177BW37</accession>
<keyword evidence="3" id="KW-1185">Reference proteome</keyword>
<evidence type="ECO:0000313" key="3">
    <source>
        <dbReference type="Proteomes" id="UP000077069"/>
    </source>
</evidence>
<proteinExistence type="predicted"/>
<evidence type="ECO:0000259" key="1">
    <source>
        <dbReference type="Pfam" id="PF00646"/>
    </source>
</evidence>
<dbReference type="GeneID" id="28765772"/>
<dbReference type="InParanoid" id="A0A177BW37"/>
<dbReference type="Pfam" id="PF00646">
    <property type="entry name" value="F-box"/>
    <property type="match status" value="1"/>
</dbReference>
<reference evidence="2 3" key="1">
    <citation type="submission" date="2016-05" db="EMBL/GenBank/DDBJ databases">
        <title>Comparative analysis of secretome profiles of manganese(II)-oxidizing ascomycete fungi.</title>
        <authorList>
            <consortium name="DOE Joint Genome Institute"/>
            <person name="Zeiner C.A."/>
            <person name="Purvine S.O."/>
            <person name="Zink E.M."/>
            <person name="Wu S."/>
            <person name="Pasa-Tolic L."/>
            <person name="Chaput D.L."/>
            <person name="Haridas S."/>
            <person name="Grigoriev I.V."/>
            <person name="Santelli C.M."/>
            <person name="Hansel C.M."/>
        </authorList>
    </citation>
    <scope>NUCLEOTIDE SEQUENCE [LARGE SCALE GENOMIC DNA]</scope>
    <source>
        <strain evidence="2 3">AP3s5-JAC2a</strain>
    </source>
</reference>
<dbReference type="Gene3D" id="1.20.1280.50">
    <property type="match status" value="1"/>
</dbReference>
<dbReference type="InterPro" id="IPR036047">
    <property type="entry name" value="F-box-like_dom_sf"/>
</dbReference>
<dbReference type="RefSeq" id="XP_018029880.1">
    <property type="nucleotide sequence ID" value="XM_018182286.1"/>
</dbReference>
<feature type="domain" description="F-box" evidence="1">
    <location>
        <begin position="15"/>
        <end position="47"/>
    </location>
</feature>
<dbReference type="AlphaFoldDB" id="A0A177BW37"/>
<dbReference type="Proteomes" id="UP000077069">
    <property type="component" value="Unassembled WGS sequence"/>
</dbReference>
<dbReference type="InterPro" id="IPR001810">
    <property type="entry name" value="F-box_dom"/>
</dbReference>
<dbReference type="EMBL" id="KV441562">
    <property type="protein sequence ID" value="OAF99514.1"/>
    <property type="molecule type" value="Genomic_DNA"/>
</dbReference>
<evidence type="ECO:0000313" key="2">
    <source>
        <dbReference type="EMBL" id="OAF99514.1"/>
    </source>
</evidence>
<name>A0A177BW37_9PLEO</name>